<dbReference type="EMBL" id="UYRV01115878">
    <property type="protein sequence ID" value="VDN29736.1"/>
    <property type="molecule type" value="Genomic_DNA"/>
</dbReference>
<evidence type="ECO:0000256" key="1">
    <source>
        <dbReference type="SAM" id="Coils"/>
    </source>
</evidence>
<reference evidence="2 3" key="1">
    <citation type="submission" date="2018-11" db="EMBL/GenBank/DDBJ databases">
        <authorList>
            <consortium name="Pathogen Informatics"/>
        </authorList>
    </citation>
    <scope>NUCLEOTIDE SEQUENCE [LARGE SCALE GENOMIC DNA]</scope>
</reference>
<proteinExistence type="predicted"/>
<evidence type="ECO:0000313" key="2">
    <source>
        <dbReference type="EMBL" id="VDN29736.1"/>
    </source>
</evidence>
<dbReference type="AlphaFoldDB" id="A0A3P7QG13"/>
<sequence length="78" mass="9302">KELAEQFEARVKELQTQIEVSYSKQKRKKELQIEVEELRKKLAEVDAVKEELQEDGFSDFLQGSDMIFWYACRQFGRV</sequence>
<accession>A0A3P7QG13</accession>
<keyword evidence="3" id="KW-1185">Reference proteome</keyword>
<name>A0A3P7QG13_CYLGO</name>
<feature type="non-terminal residue" evidence="2">
    <location>
        <position position="1"/>
    </location>
</feature>
<dbReference type="OrthoDB" id="5917544at2759"/>
<evidence type="ECO:0000313" key="3">
    <source>
        <dbReference type="Proteomes" id="UP000271889"/>
    </source>
</evidence>
<keyword evidence="1" id="KW-0175">Coiled coil</keyword>
<organism evidence="2 3">
    <name type="scientific">Cylicostephanus goldi</name>
    <name type="common">Nematode worm</name>
    <dbReference type="NCBI Taxonomy" id="71465"/>
    <lineage>
        <taxon>Eukaryota</taxon>
        <taxon>Metazoa</taxon>
        <taxon>Ecdysozoa</taxon>
        <taxon>Nematoda</taxon>
        <taxon>Chromadorea</taxon>
        <taxon>Rhabditida</taxon>
        <taxon>Rhabditina</taxon>
        <taxon>Rhabditomorpha</taxon>
        <taxon>Strongyloidea</taxon>
        <taxon>Strongylidae</taxon>
        <taxon>Cylicostephanus</taxon>
    </lineage>
</organism>
<gene>
    <name evidence="2" type="ORF">CGOC_LOCUS11341</name>
</gene>
<feature type="coiled-coil region" evidence="1">
    <location>
        <begin position="4"/>
        <end position="55"/>
    </location>
</feature>
<protein>
    <submittedName>
        <fullName evidence="2">Uncharacterized protein</fullName>
    </submittedName>
</protein>
<dbReference type="Proteomes" id="UP000271889">
    <property type="component" value="Unassembled WGS sequence"/>
</dbReference>